<dbReference type="PANTHER" id="PTHR13060:SF0">
    <property type="entry name" value="PROTEIN ECDYSONELESS HOMOLOG"/>
    <property type="match status" value="1"/>
</dbReference>
<keyword evidence="1" id="KW-1185">Reference proteome</keyword>
<dbReference type="GeneID" id="108564094"/>
<organism evidence="1 2">
    <name type="scientific">Nicrophorus vespilloides</name>
    <name type="common">Boreal carrion beetle</name>
    <dbReference type="NCBI Taxonomy" id="110193"/>
    <lineage>
        <taxon>Eukaryota</taxon>
        <taxon>Metazoa</taxon>
        <taxon>Ecdysozoa</taxon>
        <taxon>Arthropoda</taxon>
        <taxon>Hexapoda</taxon>
        <taxon>Insecta</taxon>
        <taxon>Pterygota</taxon>
        <taxon>Neoptera</taxon>
        <taxon>Endopterygota</taxon>
        <taxon>Coleoptera</taxon>
        <taxon>Polyphaga</taxon>
        <taxon>Staphyliniformia</taxon>
        <taxon>Silphidae</taxon>
        <taxon>Nicrophorinae</taxon>
        <taxon>Nicrophorus</taxon>
    </lineage>
</organism>
<accession>A0ABM1MV93</accession>
<gene>
    <name evidence="2" type="primary">LOC108564094</name>
</gene>
<dbReference type="InterPro" id="IPR010770">
    <property type="entry name" value="Ecd"/>
</dbReference>
<evidence type="ECO:0000313" key="2">
    <source>
        <dbReference type="RefSeq" id="XP_017778493.1"/>
    </source>
</evidence>
<protein>
    <submittedName>
        <fullName evidence="2">Protein ecdysoneless</fullName>
    </submittedName>
</protein>
<dbReference type="Pfam" id="PF07093">
    <property type="entry name" value="SGT1"/>
    <property type="match status" value="1"/>
</dbReference>
<sequence length="624" mass="71855">MAGYKNVLESVREDDFVEYYLFPKPSVLNDNKEEEIMISSVLREAKQIIKKFVNKYIWHRDEFVLSARTAISNILANEEDRELLPSHLYGITHYGDNIEDEWFIIYLLMQLTKEIDGLIVRVTDADGEFLLIEAADHLPPWARPENCEKRVYLYKGLIHILAPEEECAEEDYSDVQVANALKEIRNNPSLTVASPQIQQAILNKIKEYPEKILENLHRTNIYLPIGLAAILQHKPNLIAPAVLAFCNRDSVDLKACKAMKYFPPENRIYCNVTFTKCLYAMLTHSKYNPERKTGWNLVPVSDPKHKSQSLGVKVACGFEILISQAKPSKDIEGDKGWHNYLDNLQKKDYFRDLLEHSQEYNNLLNKAKEYYINNGDSMHYTPAVGQEILDLSKNLDYNLEDLKKLESKLPVDDDEEWLNISPEELDKMLLEQYGQKKALHVRSGEDASNFTQKINKFLNHISDVDGAEFPKEEIPIRPPRTKKVNDNKVNFDANSFSCAVQNILNFVIPEDDSWDLDSDSDMDDYGKEEEPPMDYGELKNKMQEYMKQMDQELSTTTIGKSFETKKVEDFEDIESFKPVDIDMNALKNILESYKSQMGEAGPSTNMLGPMGVHLEKAEQMNDSE</sequence>
<dbReference type="RefSeq" id="XP_017778493.1">
    <property type="nucleotide sequence ID" value="XM_017923004.1"/>
</dbReference>
<dbReference type="PANTHER" id="PTHR13060">
    <property type="entry name" value="SGT1 PROTEIN HSGT1 SUPPRESSOR OF GCR2"/>
    <property type="match status" value="1"/>
</dbReference>
<name>A0ABM1MV93_NICVS</name>
<reference evidence="2" key="1">
    <citation type="submission" date="2025-08" db="UniProtKB">
        <authorList>
            <consortium name="RefSeq"/>
        </authorList>
    </citation>
    <scope>IDENTIFICATION</scope>
    <source>
        <tissue evidence="2">Whole Larva</tissue>
    </source>
</reference>
<dbReference type="Proteomes" id="UP000695000">
    <property type="component" value="Unplaced"/>
</dbReference>
<proteinExistence type="predicted"/>
<evidence type="ECO:0000313" key="1">
    <source>
        <dbReference type="Proteomes" id="UP000695000"/>
    </source>
</evidence>